<dbReference type="SUPFAM" id="SSF46689">
    <property type="entry name" value="Homeodomain-like"/>
    <property type="match status" value="1"/>
</dbReference>
<evidence type="ECO:0000256" key="3">
    <source>
        <dbReference type="SAM" id="MobiDB-lite"/>
    </source>
</evidence>
<dbReference type="Gene3D" id="1.10.10.60">
    <property type="entry name" value="Homeodomain-like"/>
    <property type="match status" value="1"/>
</dbReference>
<organism evidence="6 7">
    <name type="scientific">Nyssa sinensis</name>
    <dbReference type="NCBI Taxonomy" id="561372"/>
    <lineage>
        <taxon>Eukaryota</taxon>
        <taxon>Viridiplantae</taxon>
        <taxon>Streptophyta</taxon>
        <taxon>Embryophyta</taxon>
        <taxon>Tracheophyta</taxon>
        <taxon>Spermatophyta</taxon>
        <taxon>Magnoliopsida</taxon>
        <taxon>eudicotyledons</taxon>
        <taxon>Gunneridae</taxon>
        <taxon>Pentapetalae</taxon>
        <taxon>asterids</taxon>
        <taxon>Cornales</taxon>
        <taxon>Nyssaceae</taxon>
        <taxon>Nyssa</taxon>
    </lineage>
</organism>
<dbReference type="Pfam" id="PF00249">
    <property type="entry name" value="Myb_DNA-binding"/>
    <property type="match status" value="1"/>
</dbReference>
<dbReference type="InterPro" id="IPR001005">
    <property type="entry name" value="SANT/Myb"/>
</dbReference>
<evidence type="ECO:0000256" key="2">
    <source>
        <dbReference type="ARBA" id="ARBA00023242"/>
    </source>
</evidence>
<dbReference type="OrthoDB" id="608866at2759"/>
<feature type="region of interest" description="Disordered" evidence="3">
    <location>
        <begin position="442"/>
        <end position="488"/>
    </location>
</feature>
<keyword evidence="7" id="KW-1185">Reference proteome</keyword>
<feature type="domain" description="Myb-like" evidence="4">
    <location>
        <begin position="197"/>
        <end position="250"/>
    </location>
</feature>
<evidence type="ECO:0000313" key="6">
    <source>
        <dbReference type="EMBL" id="KAA8538183.1"/>
    </source>
</evidence>
<dbReference type="PANTHER" id="PTHR47206">
    <property type="entry name" value="HOMEODOMAIN-LIKE SUPERFAMILY PROTEIN"/>
    <property type="match status" value="1"/>
</dbReference>
<dbReference type="InterPro" id="IPR017930">
    <property type="entry name" value="Myb_dom"/>
</dbReference>
<evidence type="ECO:0000313" key="7">
    <source>
        <dbReference type="Proteomes" id="UP000325577"/>
    </source>
</evidence>
<dbReference type="PANTHER" id="PTHR47206:SF1">
    <property type="entry name" value="HOMEODOMAIN-LIKE SUPERFAMILY PROTEIN"/>
    <property type="match status" value="1"/>
</dbReference>
<dbReference type="Proteomes" id="UP000325577">
    <property type="component" value="Linkage Group LG15"/>
</dbReference>
<feature type="region of interest" description="Disordered" evidence="3">
    <location>
        <begin position="635"/>
        <end position="659"/>
    </location>
</feature>
<name>A0A5J5B4Q7_9ASTE</name>
<dbReference type="PROSITE" id="PS50090">
    <property type="entry name" value="MYB_LIKE"/>
    <property type="match status" value="1"/>
</dbReference>
<accession>A0A5J5B4Q7</accession>
<dbReference type="AlphaFoldDB" id="A0A5J5B4Q7"/>
<feature type="region of interest" description="Disordered" evidence="3">
    <location>
        <begin position="513"/>
        <end position="570"/>
    </location>
</feature>
<keyword evidence="2" id="KW-0539">Nucleus</keyword>
<dbReference type="PROSITE" id="PS51294">
    <property type="entry name" value="HTH_MYB"/>
    <property type="match status" value="1"/>
</dbReference>
<comment type="subcellular location">
    <subcellularLocation>
        <location evidence="1">Nucleus</location>
    </subcellularLocation>
</comment>
<feature type="compositionally biased region" description="Polar residues" evidence="3">
    <location>
        <begin position="475"/>
        <end position="488"/>
    </location>
</feature>
<feature type="region of interest" description="Disordered" evidence="3">
    <location>
        <begin position="180"/>
        <end position="204"/>
    </location>
</feature>
<feature type="compositionally biased region" description="Polar residues" evidence="3">
    <location>
        <begin position="326"/>
        <end position="336"/>
    </location>
</feature>
<dbReference type="GO" id="GO:0005634">
    <property type="term" value="C:nucleus"/>
    <property type="evidence" value="ECO:0007669"/>
    <property type="project" value="UniProtKB-SubCell"/>
</dbReference>
<evidence type="ECO:0000259" key="4">
    <source>
        <dbReference type="PROSITE" id="PS50090"/>
    </source>
</evidence>
<feature type="compositionally biased region" description="Basic and acidic residues" evidence="3">
    <location>
        <begin position="650"/>
        <end position="659"/>
    </location>
</feature>
<feature type="region of interest" description="Disordered" evidence="3">
    <location>
        <begin position="326"/>
        <end position="359"/>
    </location>
</feature>
<dbReference type="CDD" id="cd11660">
    <property type="entry name" value="SANT_TRF"/>
    <property type="match status" value="1"/>
</dbReference>
<dbReference type="InterPro" id="IPR009057">
    <property type="entry name" value="Homeodomain-like_sf"/>
</dbReference>
<feature type="compositionally biased region" description="Polar residues" evidence="3">
    <location>
        <begin position="442"/>
        <end position="465"/>
    </location>
</feature>
<evidence type="ECO:0000259" key="5">
    <source>
        <dbReference type="PROSITE" id="PS51294"/>
    </source>
</evidence>
<feature type="domain" description="HTH myb-type" evidence="5">
    <location>
        <begin position="198"/>
        <end position="254"/>
    </location>
</feature>
<sequence>MVETTKKHKKGSISEENISTLLQRYPATTLLALLQEVAQVADVKIDWNALVKKTTTGITNAREYQMLWRHLAYRDTLLERLEDEAEPLDDDSDLEYELEAFPAVSSEASAEAAACVKVLIASGVPSDSSLPNGTTVEAPLTINIPNGQSSRVPLENSQLAMQGTNITVPVSVQKQPLSTVPSAEGLDANGSAGGNLPPRKKRKPWSAAEDLELIAAVQKCGEGNWANILKGDFKGDRTASQLSQRWSIIRKRQSTLNVGGGSQLSEAQLAARRAVSLALNMPMVDNLTAACSVSTAGTNSNTTPSNSAHPMAAEALLVSAGVSQAQYQSPQGTAPTTAPRMGASGSSKPRVTSKKTSTKSAISPDALVKAAAFAAGARIATPSDAASLFRAAQEKNAVHIMPGGGPLIKTSGAGSGNTLPSTHLVGHPNVHYIRTGLAATPLSSHSAVPSNSSRPAGTQQVQGHSVNPAAPVPQLNPSTGATASNTSSEAINAATSSLAMDEAKIAEESIVSGSGSALRKQGKEDQTSVLGNGPNEHVAEDQASISGNVPNEQVGEDQTALPNSEAKPESEIDFVENSKHPFSVNTAEDDQRIIVSDQAFESKIANDEKMGLPSKVEVEDEDLCPVEENCEKQCMNGKQEDSRSIATDGSNEKMELHCA</sequence>
<evidence type="ECO:0000256" key="1">
    <source>
        <dbReference type="ARBA" id="ARBA00004123"/>
    </source>
</evidence>
<dbReference type="EMBL" id="CM018038">
    <property type="protein sequence ID" value="KAA8538183.1"/>
    <property type="molecule type" value="Genomic_DNA"/>
</dbReference>
<gene>
    <name evidence="6" type="ORF">F0562_027791</name>
</gene>
<proteinExistence type="predicted"/>
<reference evidence="6 7" key="1">
    <citation type="submission" date="2019-09" db="EMBL/GenBank/DDBJ databases">
        <title>A chromosome-level genome assembly of the Chinese tupelo Nyssa sinensis.</title>
        <authorList>
            <person name="Yang X."/>
            <person name="Kang M."/>
            <person name="Yang Y."/>
            <person name="Xiong H."/>
            <person name="Wang M."/>
            <person name="Zhang Z."/>
            <person name="Wang Z."/>
            <person name="Wu H."/>
            <person name="Ma T."/>
            <person name="Liu J."/>
            <person name="Xi Z."/>
        </authorList>
    </citation>
    <scope>NUCLEOTIDE SEQUENCE [LARGE SCALE GENOMIC DNA]</scope>
    <source>
        <strain evidence="6">J267</strain>
        <tissue evidence="6">Leaf</tissue>
    </source>
</reference>
<dbReference type="SMART" id="SM00717">
    <property type="entry name" value="SANT"/>
    <property type="match status" value="1"/>
</dbReference>
<protein>
    <submittedName>
        <fullName evidence="6">Uncharacterized protein</fullName>
    </submittedName>
</protein>